<keyword evidence="1" id="KW-1133">Transmembrane helix</keyword>
<sequence>MLVQLMFVLMMATALVLAIGYFWRGRNPFSGRGEQESGTLYVTGISPRPEALDDQYVTITGNISGPSLVAYEAYGRFVWDVNRWPYVGEQIPVLYPSGKPQHWFPDHPGARRGTGSPFHG</sequence>
<gene>
    <name evidence="2" type="ORF">HLB23_22280</name>
</gene>
<keyword evidence="1" id="KW-0812">Transmembrane</keyword>
<evidence type="ECO:0000313" key="2">
    <source>
        <dbReference type="EMBL" id="NNH72553.1"/>
    </source>
</evidence>
<feature type="transmembrane region" description="Helical" evidence="1">
    <location>
        <begin position="6"/>
        <end position="23"/>
    </location>
</feature>
<keyword evidence="1" id="KW-0472">Membrane</keyword>
<protein>
    <submittedName>
        <fullName evidence="2">Uncharacterized protein</fullName>
    </submittedName>
</protein>
<proteinExistence type="predicted"/>
<dbReference type="Proteomes" id="UP000586827">
    <property type="component" value="Unassembled WGS sequence"/>
</dbReference>
<keyword evidence="3" id="KW-1185">Reference proteome</keyword>
<evidence type="ECO:0000256" key="1">
    <source>
        <dbReference type="SAM" id="Phobius"/>
    </source>
</evidence>
<name>A0A849C1C7_9NOCA</name>
<evidence type="ECO:0000313" key="3">
    <source>
        <dbReference type="Proteomes" id="UP000586827"/>
    </source>
</evidence>
<organism evidence="2 3">
    <name type="scientific">Nocardia uniformis</name>
    <dbReference type="NCBI Taxonomy" id="53432"/>
    <lineage>
        <taxon>Bacteria</taxon>
        <taxon>Bacillati</taxon>
        <taxon>Actinomycetota</taxon>
        <taxon>Actinomycetes</taxon>
        <taxon>Mycobacteriales</taxon>
        <taxon>Nocardiaceae</taxon>
        <taxon>Nocardia</taxon>
    </lineage>
</organism>
<reference evidence="2 3" key="1">
    <citation type="submission" date="2020-05" db="EMBL/GenBank/DDBJ databases">
        <title>MicrobeNet Type strains.</title>
        <authorList>
            <person name="Nicholson A.C."/>
        </authorList>
    </citation>
    <scope>NUCLEOTIDE SEQUENCE [LARGE SCALE GENOMIC DNA]</scope>
    <source>
        <strain evidence="2 3">JCM 3224</strain>
    </source>
</reference>
<comment type="caution">
    <text evidence="2">The sequence shown here is derived from an EMBL/GenBank/DDBJ whole genome shotgun (WGS) entry which is preliminary data.</text>
</comment>
<dbReference type="EMBL" id="JABELX010000008">
    <property type="protein sequence ID" value="NNH72553.1"/>
    <property type="molecule type" value="Genomic_DNA"/>
</dbReference>
<accession>A0A849C1C7</accession>
<dbReference type="AlphaFoldDB" id="A0A849C1C7"/>